<reference evidence="1" key="2">
    <citation type="journal article" date="2015" name="Fish Shellfish Immunol.">
        <title>Early steps in the European eel (Anguilla anguilla)-Vibrio vulnificus interaction in the gills: Role of the RtxA13 toxin.</title>
        <authorList>
            <person name="Callol A."/>
            <person name="Pajuelo D."/>
            <person name="Ebbesson L."/>
            <person name="Teles M."/>
            <person name="MacKenzie S."/>
            <person name="Amaro C."/>
        </authorList>
    </citation>
    <scope>NUCLEOTIDE SEQUENCE</scope>
</reference>
<name>A0A0E9Q004_ANGAN</name>
<proteinExistence type="predicted"/>
<organism evidence="1">
    <name type="scientific">Anguilla anguilla</name>
    <name type="common">European freshwater eel</name>
    <name type="synonym">Muraena anguilla</name>
    <dbReference type="NCBI Taxonomy" id="7936"/>
    <lineage>
        <taxon>Eukaryota</taxon>
        <taxon>Metazoa</taxon>
        <taxon>Chordata</taxon>
        <taxon>Craniata</taxon>
        <taxon>Vertebrata</taxon>
        <taxon>Euteleostomi</taxon>
        <taxon>Actinopterygii</taxon>
        <taxon>Neopterygii</taxon>
        <taxon>Teleostei</taxon>
        <taxon>Anguilliformes</taxon>
        <taxon>Anguillidae</taxon>
        <taxon>Anguilla</taxon>
    </lineage>
</organism>
<reference evidence="1" key="1">
    <citation type="submission" date="2014-11" db="EMBL/GenBank/DDBJ databases">
        <authorList>
            <person name="Amaro Gonzalez C."/>
        </authorList>
    </citation>
    <scope>NUCLEOTIDE SEQUENCE</scope>
</reference>
<dbReference type="AlphaFoldDB" id="A0A0E9Q004"/>
<evidence type="ECO:0000313" key="1">
    <source>
        <dbReference type="EMBL" id="JAH10074.1"/>
    </source>
</evidence>
<sequence length="36" mass="4110">MKRLCRRGCAPLACRRECPPPQVPTAAQQLCNRHTF</sequence>
<accession>A0A0E9Q004</accession>
<dbReference type="EMBL" id="GBXM01098503">
    <property type="protein sequence ID" value="JAH10074.1"/>
    <property type="molecule type" value="Transcribed_RNA"/>
</dbReference>
<protein>
    <submittedName>
        <fullName evidence="1">Uncharacterized protein</fullName>
    </submittedName>
</protein>